<comment type="caution">
    <text evidence="4">The sequence shown here is derived from an EMBL/GenBank/DDBJ whole genome shotgun (WGS) entry which is preliminary data.</text>
</comment>
<dbReference type="EMBL" id="JACHIG010000005">
    <property type="protein sequence ID" value="MBB5033206.1"/>
    <property type="molecule type" value="Genomic_DNA"/>
</dbReference>
<evidence type="ECO:0000259" key="3">
    <source>
        <dbReference type="Pfam" id="PF13340"/>
    </source>
</evidence>
<evidence type="ECO:0000259" key="2">
    <source>
        <dbReference type="Pfam" id="PF01609"/>
    </source>
</evidence>
<dbReference type="GO" id="GO:0003677">
    <property type="term" value="F:DNA binding"/>
    <property type="evidence" value="ECO:0007669"/>
    <property type="project" value="InterPro"/>
</dbReference>
<organism evidence="4 5">
    <name type="scientific">Prosthecobacter vanneervenii</name>
    <dbReference type="NCBI Taxonomy" id="48466"/>
    <lineage>
        <taxon>Bacteria</taxon>
        <taxon>Pseudomonadati</taxon>
        <taxon>Verrucomicrobiota</taxon>
        <taxon>Verrucomicrobiia</taxon>
        <taxon>Verrucomicrobiales</taxon>
        <taxon>Verrucomicrobiaceae</taxon>
        <taxon>Prosthecobacter</taxon>
    </lineage>
</organism>
<evidence type="ECO:0000256" key="1">
    <source>
        <dbReference type="SAM" id="Phobius"/>
    </source>
</evidence>
<dbReference type="RefSeq" id="WP_184340118.1">
    <property type="nucleotide sequence ID" value="NZ_JACHIG010000005.1"/>
</dbReference>
<dbReference type="InterPro" id="IPR025161">
    <property type="entry name" value="IS402-like_dom"/>
</dbReference>
<dbReference type="AlphaFoldDB" id="A0A7W7YBN4"/>
<accession>A0A7W7YBN4</accession>
<dbReference type="GO" id="GO:0004803">
    <property type="term" value="F:transposase activity"/>
    <property type="evidence" value="ECO:0007669"/>
    <property type="project" value="InterPro"/>
</dbReference>
<protein>
    <submittedName>
        <fullName evidence="4">Transposase</fullName>
    </submittedName>
</protein>
<keyword evidence="1" id="KW-0812">Transmembrane</keyword>
<dbReference type="GO" id="GO:0006313">
    <property type="term" value="P:DNA transposition"/>
    <property type="evidence" value="ECO:0007669"/>
    <property type="project" value="InterPro"/>
</dbReference>
<evidence type="ECO:0000313" key="4">
    <source>
        <dbReference type="EMBL" id="MBB5033206.1"/>
    </source>
</evidence>
<sequence length="270" mass="30493">MEPSTNKPRAAYTSDVSDAEWDFCRPYLVLMKEDAPQRDYALRELFNALRYIVRCGCQWRMMPHDLPPWQNVYQQAQRWMKACCFEAMAHDLRELSRLSKGRKAQPTAAIMDGRTLQSSPESGGRAGYDGYKRRKGSKVPIAVDTLGHLLAVRVTAASEQERAQVGVLAAQIQQATGDNVELAYVDQGYTGEEPAEDAQAHGIRLEVVKLSEAKKGFVLLPKRWVVERSFGWAARFKRLSRDYERLASTLTGMHWLAFATLMLSSLFGKS</sequence>
<keyword evidence="1" id="KW-0472">Membrane</keyword>
<keyword evidence="5" id="KW-1185">Reference proteome</keyword>
<gene>
    <name evidence="4" type="ORF">HNQ65_002789</name>
</gene>
<dbReference type="Pfam" id="PF01609">
    <property type="entry name" value="DDE_Tnp_1"/>
    <property type="match status" value="1"/>
</dbReference>
<dbReference type="NCBIfam" id="NF033580">
    <property type="entry name" value="transpos_IS5_3"/>
    <property type="match status" value="1"/>
</dbReference>
<dbReference type="InterPro" id="IPR002559">
    <property type="entry name" value="Transposase_11"/>
</dbReference>
<evidence type="ECO:0000313" key="5">
    <source>
        <dbReference type="Proteomes" id="UP000590740"/>
    </source>
</evidence>
<feature type="domain" description="Transposase IS4-like" evidence="2">
    <location>
        <begin position="105"/>
        <end position="261"/>
    </location>
</feature>
<proteinExistence type="predicted"/>
<name>A0A7W7YBN4_9BACT</name>
<dbReference type="Pfam" id="PF13340">
    <property type="entry name" value="DUF4096"/>
    <property type="match status" value="1"/>
</dbReference>
<dbReference type="Proteomes" id="UP000590740">
    <property type="component" value="Unassembled WGS sequence"/>
</dbReference>
<reference evidence="4 5" key="1">
    <citation type="submission" date="2020-08" db="EMBL/GenBank/DDBJ databases">
        <title>Genomic Encyclopedia of Type Strains, Phase IV (KMG-IV): sequencing the most valuable type-strain genomes for metagenomic binning, comparative biology and taxonomic classification.</title>
        <authorList>
            <person name="Goeker M."/>
        </authorList>
    </citation>
    <scope>NUCLEOTIDE SEQUENCE [LARGE SCALE GENOMIC DNA]</scope>
    <source>
        <strain evidence="4 5">DSM 12252</strain>
    </source>
</reference>
<dbReference type="PANTHER" id="PTHR30007">
    <property type="entry name" value="PHP DOMAIN PROTEIN"/>
    <property type="match status" value="1"/>
</dbReference>
<keyword evidence="1" id="KW-1133">Transmembrane helix</keyword>
<dbReference type="PANTHER" id="PTHR30007:SF0">
    <property type="entry name" value="TRANSPOSASE"/>
    <property type="match status" value="1"/>
</dbReference>
<feature type="domain" description="Insertion element IS402-like" evidence="3">
    <location>
        <begin position="16"/>
        <end position="88"/>
    </location>
</feature>
<feature type="transmembrane region" description="Helical" evidence="1">
    <location>
        <begin position="246"/>
        <end position="267"/>
    </location>
</feature>